<feature type="domain" description="Aldehyde ferredoxin oxidoreductase C-terminal" evidence="1">
    <location>
        <begin position="3"/>
        <end position="245"/>
    </location>
</feature>
<comment type="caution">
    <text evidence="2">The sequence shown here is derived from an EMBL/GenBank/DDBJ whole genome shotgun (WGS) entry which is preliminary data.</text>
</comment>
<dbReference type="PANTHER" id="PTHR30038:SF0">
    <property type="entry name" value="TUNGSTEN-CONTAINING ALDEHYDE FERREDOXIN OXIDOREDUCTASE"/>
    <property type="match status" value="1"/>
</dbReference>
<organism evidence="2">
    <name type="scientific">marine sediment metagenome</name>
    <dbReference type="NCBI Taxonomy" id="412755"/>
    <lineage>
        <taxon>unclassified sequences</taxon>
        <taxon>metagenomes</taxon>
        <taxon>ecological metagenomes</taxon>
    </lineage>
</organism>
<dbReference type="InterPro" id="IPR051919">
    <property type="entry name" value="W-dependent_AOR"/>
</dbReference>
<dbReference type="EMBL" id="LAZR01052520">
    <property type="protein sequence ID" value="KKK82767.1"/>
    <property type="molecule type" value="Genomic_DNA"/>
</dbReference>
<dbReference type="Gene3D" id="1.10.569.10">
    <property type="entry name" value="Aldehyde Ferredoxin Oxidoreductase Protein, subunit A, domain 2"/>
    <property type="match status" value="1"/>
</dbReference>
<name>A0A0F8YN17_9ZZZZ</name>
<dbReference type="GO" id="GO:0051536">
    <property type="term" value="F:iron-sulfur cluster binding"/>
    <property type="evidence" value="ECO:0007669"/>
    <property type="project" value="InterPro"/>
</dbReference>
<dbReference type="PANTHER" id="PTHR30038">
    <property type="entry name" value="ALDEHYDE FERREDOXIN OXIDOREDUCTASE"/>
    <property type="match status" value="1"/>
</dbReference>
<dbReference type="GO" id="GO:0009055">
    <property type="term" value="F:electron transfer activity"/>
    <property type="evidence" value="ECO:0007669"/>
    <property type="project" value="InterPro"/>
</dbReference>
<dbReference type="InterPro" id="IPR013984">
    <property type="entry name" value="Ald_Fedxn_OxRdtase_dom2"/>
</dbReference>
<dbReference type="SUPFAM" id="SSF48310">
    <property type="entry name" value="Aldehyde ferredoxin oxidoreductase, C-terminal domains"/>
    <property type="match status" value="1"/>
</dbReference>
<feature type="non-terminal residue" evidence="2">
    <location>
        <position position="1"/>
    </location>
</feature>
<protein>
    <recommendedName>
        <fullName evidence="1">Aldehyde ferredoxin oxidoreductase C-terminal domain-containing protein</fullName>
    </recommendedName>
</protein>
<dbReference type="GO" id="GO:0016625">
    <property type="term" value="F:oxidoreductase activity, acting on the aldehyde or oxo group of donors, iron-sulfur protein as acceptor"/>
    <property type="evidence" value="ECO:0007669"/>
    <property type="project" value="InterPro"/>
</dbReference>
<dbReference type="InterPro" id="IPR013985">
    <property type="entry name" value="Ald_Fedxn_OxRdtase_dom3"/>
</dbReference>
<dbReference type="Gene3D" id="1.10.599.10">
    <property type="entry name" value="Aldehyde Ferredoxin Oxidoreductase Protein, subunit A, domain 3"/>
    <property type="match status" value="1"/>
</dbReference>
<reference evidence="2" key="1">
    <citation type="journal article" date="2015" name="Nature">
        <title>Complex archaea that bridge the gap between prokaryotes and eukaryotes.</title>
        <authorList>
            <person name="Spang A."/>
            <person name="Saw J.H."/>
            <person name="Jorgensen S.L."/>
            <person name="Zaremba-Niedzwiedzka K."/>
            <person name="Martijn J."/>
            <person name="Lind A.E."/>
            <person name="van Eijk R."/>
            <person name="Schleper C."/>
            <person name="Guy L."/>
            <person name="Ettema T.J."/>
        </authorList>
    </citation>
    <scope>NUCLEOTIDE SEQUENCE</scope>
</reference>
<accession>A0A0F8YN17</accession>
<evidence type="ECO:0000313" key="2">
    <source>
        <dbReference type="EMBL" id="KKK82767.1"/>
    </source>
</evidence>
<dbReference type="AlphaFoldDB" id="A0A0F8YN17"/>
<dbReference type="Pfam" id="PF01314">
    <property type="entry name" value="AFOR_C"/>
    <property type="match status" value="1"/>
</dbReference>
<sequence>QTGEKYEFGNYELIYKLINDLTTRTGFGDVIAEGSRAPSKIDINLDLLIAIKGLPQSDPHDVRFIKSFSLGIATATRGADHLRSRPTLDILTSIPDDVLNKIYKTRVDRSPTSYETKEFLVYFSENIFALQDSLGICRFVCQGFNSPKLLGYSHFTELVKYATGMKFSESNLEKIGKNIINLERWINHKFFNIGFVDDTLPKRYFDEPMNFPNKPTTGEQISREKFQKMLLNYYRLRGWIKEDGTLELVNPFSKEGSQ</sequence>
<evidence type="ECO:0000259" key="1">
    <source>
        <dbReference type="Pfam" id="PF01314"/>
    </source>
</evidence>
<dbReference type="InterPro" id="IPR001203">
    <property type="entry name" value="OxRdtase_Ald_Fedxn_C"/>
</dbReference>
<dbReference type="InterPro" id="IPR036021">
    <property type="entry name" value="Tungsten_al_ferr_oxy-like_C"/>
</dbReference>
<gene>
    <name evidence="2" type="ORF">LCGC14_2800110</name>
</gene>
<proteinExistence type="predicted"/>